<sequence length="50" mass="5525">MVGMLKLSEQCYSITTVLCDNADALLVSEESMHVSKTILILLKWGSNPLK</sequence>
<organism evidence="1 2">
    <name type="scientific">Senna tora</name>
    <dbReference type="NCBI Taxonomy" id="362788"/>
    <lineage>
        <taxon>Eukaryota</taxon>
        <taxon>Viridiplantae</taxon>
        <taxon>Streptophyta</taxon>
        <taxon>Embryophyta</taxon>
        <taxon>Tracheophyta</taxon>
        <taxon>Spermatophyta</taxon>
        <taxon>Magnoliopsida</taxon>
        <taxon>eudicotyledons</taxon>
        <taxon>Gunneridae</taxon>
        <taxon>Pentapetalae</taxon>
        <taxon>rosids</taxon>
        <taxon>fabids</taxon>
        <taxon>Fabales</taxon>
        <taxon>Fabaceae</taxon>
        <taxon>Caesalpinioideae</taxon>
        <taxon>Cassia clade</taxon>
        <taxon>Senna</taxon>
    </lineage>
</organism>
<name>A0A834XF99_9FABA</name>
<proteinExistence type="predicted"/>
<dbReference type="AlphaFoldDB" id="A0A834XF99"/>
<dbReference type="Proteomes" id="UP000634136">
    <property type="component" value="Unassembled WGS sequence"/>
</dbReference>
<protein>
    <submittedName>
        <fullName evidence="1">Uncharacterized protein</fullName>
    </submittedName>
</protein>
<accession>A0A834XF99</accession>
<dbReference type="EMBL" id="JAAIUW010000001">
    <property type="protein sequence ID" value="KAF7843498.1"/>
    <property type="molecule type" value="Genomic_DNA"/>
</dbReference>
<keyword evidence="2" id="KW-1185">Reference proteome</keyword>
<comment type="caution">
    <text evidence="1">The sequence shown here is derived from an EMBL/GenBank/DDBJ whole genome shotgun (WGS) entry which is preliminary data.</text>
</comment>
<evidence type="ECO:0000313" key="2">
    <source>
        <dbReference type="Proteomes" id="UP000634136"/>
    </source>
</evidence>
<gene>
    <name evidence="1" type="ORF">G2W53_000403</name>
</gene>
<reference evidence="1" key="1">
    <citation type="submission" date="2020-09" db="EMBL/GenBank/DDBJ databases">
        <title>Genome-Enabled Discovery of Anthraquinone Biosynthesis in Senna tora.</title>
        <authorList>
            <person name="Kang S.-H."/>
            <person name="Pandey R.P."/>
            <person name="Lee C.-M."/>
            <person name="Sim J.-S."/>
            <person name="Jeong J.-T."/>
            <person name="Choi B.-S."/>
            <person name="Jung M."/>
            <person name="Ginzburg D."/>
            <person name="Zhao K."/>
            <person name="Won S.Y."/>
            <person name="Oh T.-J."/>
            <person name="Yu Y."/>
            <person name="Kim N.-H."/>
            <person name="Lee O.R."/>
            <person name="Lee T.-H."/>
            <person name="Bashyal P."/>
            <person name="Kim T.-S."/>
            <person name="Lee W.-H."/>
            <person name="Kawkins C."/>
            <person name="Kim C.-K."/>
            <person name="Kim J.S."/>
            <person name="Ahn B.O."/>
            <person name="Rhee S.Y."/>
            <person name="Sohng J.K."/>
        </authorList>
    </citation>
    <scope>NUCLEOTIDE SEQUENCE</scope>
    <source>
        <tissue evidence="1">Leaf</tissue>
    </source>
</reference>
<evidence type="ECO:0000313" key="1">
    <source>
        <dbReference type="EMBL" id="KAF7843498.1"/>
    </source>
</evidence>